<dbReference type="SUPFAM" id="SSF88723">
    <property type="entry name" value="PIN domain-like"/>
    <property type="match status" value="1"/>
</dbReference>
<accession>X1KZA8</accession>
<protein>
    <recommendedName>
        <fullName evidence="2">PIN domain-containing protein</fullName>
    </recommendedName>
</protein>
<dbReference type="AlphaFoldDB" id="X1KZA8"/>
<proteinExistence type="predicted"/>
<feature type="non-terminal residue" evidence="1">
    <location>
        <position position="60"/>
    </location>
</feature>
<organism evidence="1">
    <name type="scientific">marine sediment metagenome</name>
    <dbReference type="NCBI Taxonomy" id="412755"/>
    <lineage>
        <taxon>unclassified sequences</taxon>
        <taxon>metagenomes</taxon>
        <taxon>ecological metagenomes</taxon>
    </lineage>
</organism>
<dbReference type="EMBL" id="BARV01011777">
    <property type="protein sequence ID" value="GAI12043.1"/>
    <property type="molecule type" value="Genomic_DNA"/>
</dbReference>
<evidence type="ECO:0008006" key="2">
    <source>
        <dbReference type="Google" id="ProtNLM"/>
    </source>
</evidence>
<reference evidence="1" key="1">
    <citation type="journal article" date="2014" name="Front. Microbiol.">
        <title>High frequency of phylogenetically diverse reductive dehalogenase-homologous genes in deep subseafloor sedimentary metagenomes.</title>
        <authorList>
            <person name="Kawai M."/>
            <person name="Futagami T."/>
            <person name="Toyoda A."/>
            <person name="Takaki Y."/>
            <person name="Nishi S."/>
            <person name="Hori S."/>
            <person name="Arai W."/>
            <person name="Tsubouchi T."/>
            <person name="Morono Y."/>
            <person name="Uchiyama I."/>
            <person name="Ito T."/>
            <person name="Fujiyama A."/>
            <person name="Inagaki F."/>
            <person name="Takami H."/>
        </authorList>
    </citation>
    <scope>NUCLEOTIDE SEQUENCE</scope>
    <source>
        <strain evidence="1">Expedition CK06-06</strain>
    </source>
</reference>
<comment type="caution">
    <text evidence="1">The sequence shown here is derived from an EMBL/GenBank/DDBJ whole genome shotgun (WGS) entry which is preliminary data.</text>
</comment>
<gene>
    <name evidence="1" type="ORF">S06H3_22152</name>
</gene>
<name>X1KZA8_9ZZZZ</name>
<sequence>MNLLDTDTLIDMIKTKKHRAGAISPITLIEILRGIQTTKRPNIKELLEESFTLLNIDNKT</sequence>
<evidence type="ECO:0000313" key="1">
    <source>
        <dbReference type="EMBL" id="GAI12043.1"/>
    </source>
</evidence>
<dbReference type="InterPro" id="IPR029060">
    <property type="entry name" value="PIN-like_dom_sf"/>
</dbReference>
<dbReference type="Gene3D" id="3.40.50.1010">
    <property type="entry name" value="5'-nuclease"/>
    <property type="match status" value="1"/>
</dbReference>